<keyword evidence="5" id="KW-1185">Reference proteome</keyword>
<protein>
    <submittedName>
        <fullName evidence="2">DUF2431 domain-containing protein</fullName>
    </submittedName>
    <submittedName>
        <fullName evidence="3">Rossmann-like fold-containing protein</fullName>
    </submittedName>
</protein>
<evidence type="ECO:0000313" key="5">
    <source>
        <dbReference type="Proteomes" id="UP001304419"/>
    </source>
</evidence>
<dbReference type="EMBL" id="WEIA01000022">
    <property type="protein sequence ID" value="NLR23981.1"/>
    <property type="molecule type" value="Genomic_DNA"/>
</dbReference>
<evidence type="ECO:0000259" key="1">
    <source>
        <dbReference type="Pfam" id="PF10354"/>
    </source>
</evidence>
<dbReference type="GO" id="GO:0070042">
    <property type="term" value="F:rRNA (uridine-N3-)-methyltransferase activity"/>
    <property type="evidence" value="ECO:0007669"/>
    <property type="project" value="InterPro"/>
</dbReference>
<dbReference type="EMBL" id="CP137579">
    <property type="protein sequence ID" value="WOX30979.1"/>
    <property type="molecule type" value="Genomic_DNA"/>
</dbReference>
<reference evidence="2" key="1">
    <citation type="submission" date="2019-10" db="EMBL/GenBank/DDBJ databases">
        <authorList>
            <person name="Paulsen S."/>
        </authorList>
    </citation>
    <scope>NUCLEOTIDE SEQUENCE</scope>
    <source>
        <strain evidence="2">LMG 19692</strain>
    </source>
</reference>
<dbReference type="RefSeq" id="WP_039491204.1">
    <property type="nucleotide sequence ID" value="NZ_CBCSDF010000024.1"/>
</dbReference>
<dbReference type="PANTHER" id="PTHR11538">
    <property type="entry name" value="PHENYLALANYL-TRNA SYNTHETASE"/>
    <property type="match status" value="1"/>
</dbReference>
<dbReference type="Proteomes" id="UP000646877">
    <property type="component" value="Unassembled WGS sequence"/>
</dbReference>
<gene>
    <name evidence="2" type="ORF">F9Y85_22235</name>
    <name evidence="3" type="ORF">R5H13_24215</name>
</gene>
<evidence type="ECO:0000313" key="3">
    <source>
        <dbReference type="EMBL" id="WOX30979.1"/>
    </source>
</evidence>
<sequence>MILDKNWRILTVGDGDLSFSYSLAKHFAPAHLTASVYDSENELKHKYQDNAFDKLHDLGVNVVTQFDVTEAHCWQKVPPHAFDAVIFQFPLIPAFGSFESFQNQTLSVNSLNRKLLREFLINAAAYALDPNGAQLGIITSKDVKPYIEWNLEGSLVNGLEQYYLGQSRFEISQFPEYQIRNVDRDKHVKDTSGISYYWSVNPAHAIKEKLKVPDYLGDNYCTICRAGPFINDSDKLAHLDSKKHKNMQRHESAWLNYLSTQAKLER</sequence>
<accession>A0A8I2H6J6</accession>
<dbReference type="InterPro" id="IPR019446">
    <property type="entry name" value="BMT5-like"/>
</dbReference>
<dbReference type="Proteomes" id="UP001304419">
    <property type="component" value="Chromosome 2"/>
</dbReference>
<reference evidence="3 5" key="2">
    <citation type="submission" date="2023-10" db="EMBL/GenBank/DDBJ databases">
        <title>To unveil natural product biosynthetic capacity in Pseudoalteromonas.</title>
        <authorList>
            <person name="Wang J."/>
        </authorList>
    </citation>
    <scope>NUCLEOTIDE SEQUENCE [LARGE SCALE GENOMIC DNA]</scope>
    <source>
        <strain evidence="3 5">DSM 15914</strain>
    </source>
</reference>
<dbReference type="AlphaFoldDB" id="A0A8I2H6J6"/>
<dbReference type="GO" id="GO:0005737">
    <property type="term" value="C:cytoplasm"/>
    <property type="evidence" value="ECO:0007669"/>
    <property type="project" value="TreeGrafter"/>
</dbReference>
<feature type="domain" description="25S rRNA (uridine-N(3))-methyltransferase BMT5-like" evidence="1">
    <location>
        <begin position="10"/>
        <end position="180"/>
    </location>
</feature>
<evidence type="ECO:0000313" key="4">
    <source>
        <dbReference type="Proteomes" id="UP000646877"/>
    </source>
</evidence>
<dbReference type="PANTHER" id="PTHR11538:SF26">
    <property type="entry name" value="FERREDOXIN-FOLD ANTICODON-BINDING DOMAIN-CONTAINING PROTEIN 1"/>
    <property type="match status" value="1"/>
</dbReference>
<dbReference type="GO" id="GO:0070475">
    <property type="term" value="P:rRNA base methylation"/>
    <property type="evidence" value="ECO:0007669"/>
    <property type="project" value="InterPro"/>
</dbReference>
<dbReference type="Pfam" id="PF10354">
    <property type="entry name" value="BMT5-like"/>
    <property type="match status" value="1"/>
</dbReference>
<proteinExistence type="predicted"/>
<organism evidence="2 4">
    <name type="scientific">Pseudoalteromonas maricaloris</name>
    <dbReference type="NCBI Taxonomy" id="184924"/>
    <lineage>
        <taxon>Bacteria</taxon>
        <taxon>Pseudomonadati</taxon>
        <taxon>Pseudomonadota</taxon>
        <taxon>Gammaproteobacteria</taxon>
        <taxon>Alteromonadales</taxon>
        <taxon>Pseudoalteromonadaceae</taxon>
        <taxon>Pseudoalteromonas</taxon>
    </lineage>
</organism>
<evidence type="ECO:0000313" key="2">
    <source>
        <dbReference type="EMBL" id="NLR23981.1"/>
    </source>
</evidence>
<name>A0A8I2H6J6_9GAMM</name>